<dbReference type="EMBL" id="LUGH01001131">
    <property type="protein sequence ID" value="OBZ81598.1"/>
    <property type="molecule type" value="Genomic_DNA"/>
</dbReference>
<gene>
    <name evidence="1" type="ORF">A0J61_10351</name>
</gene>
<dbReference type="InParanoid" id="A0A1C7MXT0"/>
<dbReference type="Proteomes" id="UP000093000">
    <property type="component" value="Unassembled WGS sequence"/>
</dbReference>
<evidence type="ECO:0000313" key="2">
    <source>
        <dbReference type="Proteomes" id="UP000093000"/>
    </source>
</evidence>
<sequence>MSHKTECPYTIRLFKPKGKNLFNLLDPKNENELCHNHPIDDLNLLSTSKGRKSILEVDDMRKISFGLEQNSSA</sequence>
<feature type="non-terminal residue" evidence="1">
    <location>
        <position position="73"/>
    </location>
</feature>
<dbReference type="OrthoDB" id="2276242at2759"/>
<proteinExistence type="predicted"/>
<reference evidence="1 2" key="1">
    <citation type="submission" date="2016-03" db="EMBL/GenBank/DDBJ databases">
        <title>Choanephora cucurbitarum.</title>
        <authorList>
            <person name="Min B."/>
            <person name="Park H."/>
            <person name="Park J.-H."/>
            <person name="Shin H.-D."/>
            <person name="Choi I.-G."/>
        </authorList>
    </citation>
    <scope>NUCLEOTIDE SEQUENCE [LARGE SCALE GENOMIC DNA]</scope>
    <source>
        <strain evidence="1 2">KUS-F28377</strain>
    </source>
</reference>
<organism evidence="1 2">
    <name type="scientific">Choanephora cucurbitarum</name>
    <dbReference type="NCBI Taxonomy" id="101091"/>
    <lineage>
        <taxon>Eukaryota</taxon>
        <taxon>Fungi</taxon>
        <taxon>Fungi incertae sedis</taxon>
        <taxon>Mucoromycota</taxon>
        <taxon>Mucoromycotina</taxon>
        <taxon>Mucoromycetes</taxon>
        <taxon>Mucorales</taxon>
        <taxon>Mucorineae</taxon>
        <taxon>Choanephoraceae</taxon>
        <taxon>Choanephoroideae</taxon>
        <taxon>Choanephora</taxon>
    </lineage>
</organism>
<protein>
    <submittedName>
        <fullName evidence="1">Uncharacterized protein</fullName>
    </submittedName>
</protein>
<comment type="caution">
    <text evidence="1">The sequence shown here is derived from an EMBL/GenBank/DDBJ whole genome shotgun (WGS) entry which is preliminary data.</text>
</comment>
<dbReference type="AlphaFoldDB" id="A0A1C7MXT0"/>
<keyword evidence="2" id="KW-1185">Reference proteome</keyword>
<evidence type="ECO:0000313" key="1">
    <source>
        <dbReference type="EMBL" id="OBZ81598.1"/>
    </source>
</evidence>
<name>A0A1C7MXT0_9FUNG</name>
<accession>A0A1C7MXT0</accession>